<gene>
    <name evidence="2" type="ORF">ZOSMA_150G00110</name>
</gene>
<keyword evidence="1" id="KW-0812">Transmembrane</keyword>
<dbReference type="InterPro" id="IPR006747">
    <property type="entry name" value="DUF599"/>
</dbReference>
<dbReference type="AlphaFoldDB" id="A0A0K9PYB8"/>
<feature type="transmembrane region" description="Helical" evidence="1">
    <location>
        <begin position="77"/>
        <end position="101"/>
    </location>
</feature>
<reference evidence="3" key="1">
    <citation type="journal article" date="2016" name="Nature">
        <title>The genome of the seagrass Zostera marina reveals angiosperm adaptation to the sea.</title>
        <authorList>
            <person name="Olsen J.L."/>
            <person name="Rouze P."/>
            <person name="Verhelst B."/>
            <person name="Lin Y.-C."/>
            <person name="Bayer T."/>
            <person name="Collen J."/>
            <person name="Dattolo E."/>
            <person name="De Paoli E."/>
            <person name="Dittami S."/>
            <person name="Maumus F."/>
            <person name="Michel G."/>
            <person name="Kersting A."/>
            <person name="Lauritano C."/>
            <person name="Lohaus R."/>
            <person name="Toepel M."/>
            <person name="Tonon T."/>
            <person name="Vanneste K."/>
            <person name="Amirebrahimi M."/>
            <person name="Brakel J."/>
            <person name="Bostroem C."/>
            <person name="Chovatia M."/>
            <person name="Grimwood J."/>
            <person name="Jenkins J.W."/>
            <person name="Jueterbock A."/>
            <person name="Mraz A."/>
            <person name="Stam W.T."/>
            <person name="Tice H."/>
            <person name="Bornberg-Bauer E."/>
            <person name="Green P.J."/>
            <person name="Pearson G.A."/>
            <person name="Procaccini G."/>
            <person name="Duarte C.M."/>
            <person name="Schmutz J."/>
            <person name="Reusch T.B.H."/>
            <person name="Van de Peer Y."/>
        </authorList>
    </citation>
    <scope>NUCLEOTIDE SEQUENCE [LARGE SCALE GENOMIC DNA]</scope>
    <source>
        <strain evidence="3">cv. Finnish</strain>
    </source>
</reference>
<name>A0A0K9PYB8_ZOSMR</name>
<evidence type="ECO:0000313" key="2">
    <source>
        <dbReference type="EMBL" id="KMZ73212.1"/>
    </source>
</evidence>
<dbReference type="EMBL" id="LFYR01000589">
    <property type="protein sequence ID" value="KMZ73212.1"/>
    <property type="molecule type" value="Genomic_DNA"/>
</dbReference>
<dbReference type="Pfam" id="PF04654">
    <property type="entry name" value="DUF599"/>
    <property type="match status" value="1"/>
</dbReference>
<feature type="transmembrane region" description="Helical" evidence="1">
    <location>
        <begin position="121"/>
        <end position="139"/>
    </location>
</feature>
<dbReference type="OMA" id="HVFLWYK"/>
<dbReference type="OrthoDB" id="761598at2759"/>
<accession>A0A0K9PYB8</accession>
<dbReference type="Proteomes" id="UP000036987">
    <property type="component" value="Unassembled WGS sequence"/>
</dbReference>
<organism evidence="2 3">
    <name type="scientific">Zostera marina</name>
    <name type="common">Eelgrass</name>
    <dbReference type="NCBI Taxonomy" id="29655"/>
    <lineage>
        <taxon>Eukaryota</taxon>
        <taxon>Viridiplantae</taxon>
        <taxon>Streptophyta</taxon>
        <taxon>Embryophyta</taxon>
        <taxon>Tracheophyta</taxon>
        <taxon>Spermatophyta</taxon>
        <taxon>Magnoliopsida</taxon>
        <taxon>Liliopsida</taxon>
        <taxon>Zosteraceae</taxon>
        <taxon>Zostera</taxon>
    </lineage>
</organism>
<dbReference type="PANTHER" id="PTHR31881">
    <property type="match status" value="1"/>
</dbReference>
<evidence type="ECO:0000313" key="3">
    <source>
        <dbReference type="Proteomes" id="UP000036987"/>
    </source>
</evidence>
<keyword evidence="1" id="KW-0472">Membrane</keyword>
<dbReference type="PANTHER" id="PTHR31881:SF6">
    <property type="entry name" value="OS09G0494600 PROTEIN"/>
    <property type="match status" value="1"/>
</dbReference>
<comment type="caution">
    <text evidence="2">The sequence shown here is derived from an EMBL/GenBank/DDBJ whole genome shotgun (WGS) entry which is preliminary data.</text>
</comment>
<feature type="transmembrane region" description="Helical" evidence="1">
    <location>
        <begin position="12"/>
        <end position="30"/>
    </location>
</feature>
<proteinExistence type="predicted"/>
<feature type="transmembrane region" description="Helical" evidence="1">
    <location>
        <begin position="182"/>
        <end position="212"/>
    </location>
</feature>
<protein>
    <submittedName>
        <fullName evidence="2">Uncharacterized protein</fullName>
    </submittedName>
</protein>
<evidence type="ECO:0000256" key="1">
    <source>
        <dbReference type="SAM" id="Phobius"/>
    </source>
</evidence>
<keyword evidence="1" id="KW-1133">Transmembrane helix</keyword>
<sequence>MELVWKKYYLDLFFIPLSLFTAAVYHVWLWQKVRSHPLQTNIGIHNAGQRRWVLSMMKDERNGILAVQSMRNILMGLTLMATTSILLSSALAAVLSSSYSIKKPMKEAVMYGGRGDVMMGVKYVTVLVFFLLAFLFYCLSAKLINQVCFLINVRCDAGGATSSYVCDLMEKMSLLHLIGDRLVYTALPLLTWIFGPVMVFACSVFVVLPLLYSVDVVYVPAKMSTVFGEDI</sequence>
<keyword evidence="3" id="KW-1185">Reference proteome</keyword>